<evidence type="ECO:0000313" key="9">
    <source>
        <dbReference type="Proteomes" id="UP000775547"/>
    </source>
</evidence>
<keyword evidence="6" id="KW-0175">Coiled coil</keyword>
<dbReference type="GO" id="GO:0000481">
    <property type="term" value="P:maturation of 5S rRNA"/>
    <property type="evidence" value="ECO:0007669"/>
    <property type="project" value="TreeGrafter"/>
</dbReference>
<accession>A0A9P7G493</accession>
<dbReference type="Pfam" id="PF03343">
    <property type="entry name" value="SART-1"/>
    <property type="match status" value="1"/>
</dbReference>
<evidence type="ECO:0000256" key="1">
    <source>
        <dbReference type="ARBA" id="ARBA00004123"/>
    </source>
</evidence>
<dbReference type="GO" id="GO:0046540">
    <property type="term" value="C:U4/U6 x U5 tri-snRNP complex"/>
    <property type="evidence" value="ECO:0007669"/>
    <property type="project" value="InterPro"/>
</dbReference>
<keyword evidence="4" id="KW-0508">mRNA splicing</keyword>
<sequence length="787" mass="87807">MEESISLEETNKIRVSLGLKPLTEDKPAEDDPDKKAEDNYAKQREREQKERESKKIQDKIAKVRNRRELNASLKGSTLGDADADTDDTLKWIRRSKKKEKELAKKRQEELENMDKIFQDEYTERDLVGLKVSHDFDEMDEGEARILTLKDSRILDNEEDELQNVEMAEDERTKKNNELKIKKRDYTGYDDEEFAEGNQGMKRAVLAKYDEDINGAQETGFRLGSSVVSTKVKQEEQKHQAAASVNKSLLTIDYSKNLEMTDYLKEGDIGFKKPKTKKKRPSRRAAAEPEHTQDDQMEVDQKPNIPRARDLDANFVDDDDLQAALARSRKAKLHKLKKLTPEQLAAKIAGQRAQEEEEARQVVKVDSDNEGDGEASGGLTFDDTSEFVRAVGNNPIVKSEPKESTVAPTVKQRSPSRDVSMAPGDEAMDEVEAGEVVVKEEEEDEEDEMAILNAIENAIHATEAEESEQRVKREEGEDAVGGTSSEQTFSSGMASTLNILRQQGILAAPASDQKDREKTQLQRDVWLADQRRRVAQRELEKLQSRGGNKDQAQREYENRMREQQEARDNLEAFKNYKPDVNIVYYDEFGRALTPKEAWKALSHKFHGKGSGKMKTEKRLKKIAEEQKQAAMASGDTPLSMNSAFQQRQEKAGQAHFVLSVGNRGAVPQAADLFDAQPLTKGKTEKAKKKKEGKGAQQAAETGFMTLPAPQAQTLLNVNGSPAPGGSAFSSISGSPAPKPGFSRISSAVDTPQSSGTPVPAERSKVAFGFGTKRKAGEEALGIPPPKRR</sequence>
<dbReference type="PANTHER" id="PTHR14152:SF5">
    <property type="entry name" value="U4_U6.U5 TRI-SNRNP-ASSOCIATED PROTEIN 1"/>
    <property type="match status" value="1"/>
</dbReference>
<feature type="region of interest" description="Disordered" evidence="7">
    <location>
        <begin position="267"/>
        <end position="312"/>
    </location>
</feature>
<evidence type="ECO:0000256" key="7">
    <source>
        <dbReference type="SAM" id="MobiDB-lite"/>
    </source>
</evidence>
<feature type="region of interest" description="Disordered" evidence="7">
    <location>
        <begin position="671"/>
        <end position="787"/>
    </location>
</feature>
<feature type="compositionally biased region" description="Basic and acidic residues" evidence="7">
    <location>
        <begin position="284"/>
        <end position="293"/>
    </location>
</feature>
<dbReference type="Proteomes" id="UP000775547">
    <property type="component" value="Unassembled WGS sequence"/>
</dbReference>
<feature type="region of interest" description="Disordered" evidence="7">
    <location>
        <begin position="460"/>
        <end position="489"/>
    </location>
</feature>
<evidence type="ECO:0000256" key="4">
    <source>
        <dbReference type="ARBA" id="ARBA00023187"/>
    </source>
</evidence>
<feature type="compositionally biased region" description="Polar residues" evidence="7">
    <location>
        <begin position="742"/>
        <end position="755"/>
    </location>
</feature>
<gene>
    <name evidence="8" type="ORF">DXG03_002525</name>
</gene>
<evidence type="ECO:0000256" key="6">
    <source>
        <dbReference type="SAM" id="Coils"/>
    </source>
</evidence>
<feature type="coiled-coil region" evidence="6">
    <location>
        <begin position="154"/>
        <end position="184"/>
    </location>
</feature>
<keyword evidence="5" id="KW-0539">Nucleus</keyword>
<dbReference type="AlphaFoldDB" id="A0A9P7G493"/>
<evidence type="ECO:0000256" key="2">
    <source>
        <dbReference type="ARBA" id="ARBA00006076"/>
    </source>
</evidence>
<dbReference type="EMBL" id="JABCKV010000174">
    <property type="protein sequence ID" value="KAG5642574.1"/>
    <property type="molecule type" value="Genomic_DNA"/>
</dbReference>
<dbReference type="Pfam" id="PF19252">
    <property type="entry name" value="HIND"/>
    <property type="match status" value="1"/>
</dbReference>
<protein>
    <recommendedName>
        <fullName evidence="10">SART-1 protein</fullName>
    </recommendedName>
</protein>
<dbReference type="OrthoDB" id="5583at2759"/>
<dbReference type="InterPro" id="IPR005011">
    <property type="entry name" value="SNU66/SART1"/>
</dbReference>
<proteinExistence type="inferred from homology"/>
<comment type="similarity">
    <text evidence="2">Belongs to the SNU66/SART1 family.</text>
</comment>
<feature type="compositionally biased region" description="Basic residues" evidence="7">
    <location>
        <begin position="271"/>
        <end position="282"/>
    </location>
</feature>
<feature type="compositionally biased region" description="Low complexity" evidence="7">
    <location>
        <begin position="718"/>
        <end position="734"/>
    </location>
</feature>
<name>A0A9P7G493_9AGAR</name>
<reference evidence="8" key="1">
    <citation type="submission" date="2020-07" db="EMBL/GenBank/DDBJ databases">
        <authorList>
            <person name="Nieuwenhuis M."/>
            <person name="Van De Peppel L.J.J."/>
        </authorList>
    </citation>
    <scope>NUCLEOTIDE SEQUENCE</scope>
    <source>
        <strain evidence="8">AP01</strain>
        <tissue evidence="8">Mycelium</tissue>
    </source>
</reference>
<dbReference type="PANTHER" id="PTHR14152">
    <property type="entry name" value="SQUAMOUS CELL CARCINOMA ANTIGEN RECOGNISED BY CYTOTOXIC T LYMPHOCYTES"/>
    <property type="match status" value="1"/>
</dbReference>
<organism evidence="8 9">
    <name type="scientific">Asterophora parasitica</name>
    <dbReference type="NCBI Taxonomy" id="117018"/>
    <lineage>
        <taxon>Eukaryota</taxon>
        <taxon>Fungi</taxon>
        <taxon>Dikarya</taxon>
        <taxon>Basidiomycota</taxon>
        <taxon>Agaricomycotina</taxon>
        <taxon>Agaricomycetes</taxon>
        <taxon>Agaricomycetidae</taxon>
        <taxon>Agaricales</taxon>
        <taxon>Tricholomatineae</taxon>
        <taxon>Lyophyllaceae</taxon>
        <taxon>Asterophora</taxon>
    </lineage>
</organism>
<dbReference type="GO" id="GO:0045292">
    <property type="term" value="P:mRNA cis splicing, via spliceosome"/>
    <property type="evidence" value="ECO:0007669"/>
    <property type="project" value="TreeGrafter"/>
</dbReference>
<comment type="subcellular location">
    <subcellularLocation>
        <location evidence="1">Nucleus</location>
    </subcellularLocation>
</comment>
<feature type="region of interest" description="Disordered" evidence="7">
    <location>
        <begin position="1"/>
        <end position="61"/>
    </location>
</feature>
<feature type="compositionally biased region" description="Basic and acidic residues" evidence="7">
    <location>
        <begin position="32"/>
        <end position="61"/>
    </location>
</feature>
<reference evidence="8" key="2">
    <citation type="submission" date="2021-10" db="EMBL/GenBank/DDBJ databases">
        <title>Phylogenomics reveals ancestral predisposition of the termite-cultivated fungus Termitomyces towards a domesticated lifestyle.</title>
        <authorList>
            <person name="Auxier B."/>
            <person name="Grum-Grzhimaylo A."/>
            <person name="Cardenas M.E."/>
            <person name="Lodge J.D."/>
            <person name="Laessoe T."/>
            <person name="Pedersen O."/>
            <person name="Smith M.E."/>
            <person name="Kuyper T.W."/>
            <person name="Franco-Molano E.A."/>
            <person name="Baroni T.J."/>
            <person name="Aanen D.K."/>
        </authorList>
    </citation>
    <scope>NUCLEOTIDE SEQUENCE</scope>
    <source>
        <strain evidence="8">AP01</strain>
        <tissue evidence="8">Mycelium</tissue>
    </source>
</reference>
<comment type="caution">
    <text evidence="8">The sequence shown here is derived from an EMBL/GenBank/DDBJ whole genome shotgun (WGS) entry which is preliminary data.</text>
</comment>
<keyword evidence="9" id="KW-1185">Reference proteome</keyword>
<evidence type="ECO:0008006" key="10">
    <source>
        <dbReference type="Google" id="ProtNLM"/>
    </source>
</evidence>
<evidence type="ECO:0000256" key="3">
    <source>
        <dbReference type="ARBA" id="ARBA00022664"/>
    </source>
</evidence>
<feature type="region of interest" description="Disordered" evidence="7">
    <location>
        <begin position="538"/>
        <end position="561"/>
    </location>
</feature>
<evidence type="ECO:0000313" key="8">
    <source>
        <dbReference type="EMBL" id="KAG5642574.1"/>
    </source>
</evidence>
<dbReference type="InterPro" id="IPR045347">
    <property type="entry name" value="HIND"/>
</dbReference>
<feature type="region of interest" description="Disordered" evidence="7">
    <location>
        <begin position="346"/>
        <end position="429"/>
    </location>
</feature>
<evidence type="ECO:0000256" key="5">
    <source>
        <dbReference type="ARBA" id="ARBA00023242"/>
    </source>
</evidence>
<keyword evidence="3" id="KW-0507">mRNA processing</keyword>